<protein>
    <recommendedName>
        <fullName evidence="1">Thiopeptide-type bacteriocin biosynthesis domain-containing protein</fullName>
    </recommendedName>
</protein>
<sequence length="298" mass="35650">MKTRKYAPGSEWLYFKIYTGYKTADTLLLNTIYPLITDLKRKQYIRQFFFIRYSDPHHHIRVRLNITDPQYLGEIMISLNRIFSRLLNSNTIWKIQMDTYNREIERYNIHLIEQAEHFFHIDSDSVIKILKTIGTRYKNSEDVKWIIGLKLIDDTLDLFYTEDEDKMNIISRMSDSFKTEFGFNQFNSKQLNEKYRENKIKIESVFSQVEIIEDQNYNSLYTLCKKRYKELSPIVASMKQIQIEKKLSSGTIAFDLIHMLLNRLIPAQNRLHELILYDFVKRHYASTIARKKNAAVKV</sequence>
<proteinExistence type="predicted"/>
<dbReference type="Proteomes" id="UP000035213">
    <property type="component" value="Chromosome"/>
</dbReference>
<dbReference type="STRING" id="1324352.OK18_18455"/>
<evidence type="ECO:0000313" key="2">
    <source>
        <dbReference type="EMBL" id="AKK74320.1"/>
    </source>
</evidence>
<name>A0A0G3M6W5_CHRGL</name>
<evidence type="ECO:0000313" key="5">
    <source>
        <dbReference type="Proteomes" id="UP000501570"/>
    </source>
</evidence>
<dbReference type="EMBL" id="CP050995">
    <property type="protein sequence ID" value="QIY89843.1"/>
    <property type="molecule type" value="Genomic_DNA"/>
</dbReference>
<dbReference type="OrthoDB" id="1273722at2"/>
<evidence type="ECO:0000313" key="3">
    <source>
        <dbReference type="EMBL" id="QIY89843.1"/>
    </source>
</evidence>
<gene>
    <name evidence="3" type="ORF">FOB44_03855</name>
    <name evidence="2" type="ORF">OK18_18455</name>
</gene>
<feature type="domain" description="Thiopeptide-type bacteriocin biosynthesis" evidence="1">
    <location>
        <begin position="12"/>
        <end position="284"/>
    </location>
</feature>
<reference evidence="2 4" key="1">
    <citation type="submission" date="2014-11" db="EMBL/GenBank/DDBJ databases">
        <authorList>
            <person name="Park G.-S."/>
            <person name="Hong S.-J."/>
            <person name="Jung B.K."/>
            <person name="Khan A.R."/>
            <person name="Kwak Y."/>
            <person name="Shin J.-H."/>
        </authorList>
    </citation>
    <scope>NUCLEOTIDE SEQUENCE [LARGE SCALE GENOMIC DNA]</scope>
    <source>
        <strain evidence="2 4">DSM 27622</strain>
    </source>
</reference>
<organism evidence="2 4">
    <name type="scientific">Chryseobacterium gallinarum</name>
    <dbReference type="NCBI Taxonomy" id="1324352"/>
    <lineage>
        <taxon>Bacteria</taxon>
        <taxon>Pseudomonadati</taxon>
        <taxon>Bacteroidota</taxon>
        <taxon>Flavobacteriia</taxon>
        <taxon>Flavobacteriales</taxon>
        <taxon>Weeksellaceae</taxon>
        <taxon>Chryseobacterium group</taxon>
        <taxon>Chryseobacterium</taxon>
    </lineage>
</organism>
<reference evidence="3 5" key="2">
    <citation type="submission" date="2019-09" db="EMBL/GenBank/DDBJ databases">
        <title>FDA dAtabase for Regulatory Grade micrObial Sequences (FDA-ARGOS): Supporting development and validation of Infectious Disease Dx tests.</title>
        <authorList>
            <person name="Sciortino C."/>
            <person name="Tallon L."/>
            <person name="Sadzewicz L."/>
            <person name="Vavikolanu K."/>
            <person name="Mehta A."/>
            <person name="Aluvathingal J."/>
            <person name="Nadendla S."/>
            <person name="Nandy P."/>
            <person name="Geyer C."/>
            <person name="Yan Y."/>
            <person name="Sichtig H."/>
        </authorList>
    </citation>
    <scope>NUCLEOTIDE SEQUENCE [LARGE SCALE GENOMIC DNA]</scope>
    <source>
        <strain evidence="3 5">FDAARGOS_636</strain>
    </source>
</reference>
<keyword evidence="5" id="KW-1185">Reference proteome</keyword>
<dbReference type="PATRIC" id="fig|1324352.5.peg.3867"/>
<dbReference type="KEGG" id="cgn:OK18_18455"/>
<dbReference type="NCBIfam" id="TIGR03891">
    <property type="entry name" value="thiopep_ocin"/>
    <property type="match status" value="1"/>
</dbReference>
<dbReference type="Pfam" id="PF14028">
    <property type="entry name" value="Lant_dehydr_C"/>
    <property type="match status" value="1"/>
</dbReference>
<dbReference type="EMBL" id="CP009928">
    <property type="protein sequence ID" value="AKK74320.1"/>
    <property type="molecule type" value="Genomic_DNA"/>
</dbReference>
<dbReference type="InterPro" id="IPR023809">
    <property type="entry name" value="Thiopep_bacteriocin_synth_dom"/>
</dbReference>
<accession>A0A0G3M6W5</accession>
<dbReference type="RefSeq" id="WP_053328958.1">
    <property type="nucleotide sequence ID" value="NZ_CP009928.1"/>
</dbReference>
<evidence type="ECO:0000313" key="4">
    <source>
        <dbReference type="Proteomes" id="UP000035213"/>
    </source>
</evidence>
<dbReference type="Proteomes" id="UP000501570">
    <property type="component" value="Chromosome"/>
</dbReference>
<evidence type="ECO:0000259" key="1">
    <source>
        <dbReference type="Pfam" id="PF14028"/>
    </source>
</evidence>
<dbReference type="AlphaFoldDB" id="A0A0G3M6W5"/>